<dbReference type="Proteomes" id="UP000269669">
    <property type="component" value="Unassembled WGS sequence"/>
</dbReference>
<dbReference type="EMBL" id="RSDW01000001">
    <property type="protein sequence ID" value="RSL17934.1"/>
    <property type="molecule type" value="Genomic_DNA"/>
</dbReference>
<comment type="caution">
    <text evidence="1">The sequence shown here is derived from an EMBL/GenBank/DDBJ whole genome shotgun (WGS) entry which is preliminary data.</text>
</comment>
<dbReference type="AlphaFoldDB" id="A0A428MM08"/>
<sequence>MIAHRTLSNLDWDLRSGCFGGGLNRCCPEWIHHDVPVAGASMRYSFTDVQTRDCARFKNSRVRKPRQRRILRNIELWLLYRFCGKSLSLFFLEAQH</sequence>
<name>A0A428MM08_9BACT</name>
<evidence type="ECO:0000313" key="1">
    <source>
        <dbReference type="EMBL" id="RSL17934.1"/>
    </source>
</evidence>
<protein>
    <submittedName>
        <fullName evidence="1">Uncharacterized protein</fullName>
    </submittedName>
</protein>
<accession>A0A428MM08</accession>
<gene>
    <name evidence="1" type="ORF">EDE15_3486</name>
</gene>
<reference evidence="1 2" key="1">
    <citation type="submission" date="2018-12" db="EMBL/GenBank/DDBJ databases">
        <title>Sequencing of bacterial isolates from soil warming experiment in Harvard Forest, Massachusetts, USA.</title>
        <authorList>
            <person name="Deangelis K."/>
        </authorList>
    </citation>
    <scope>NUCLEOTIDE SEQUENCE [LARGE SCALE GENOMIC DNA]</scope>
    <source>
        <strain evidence="1 2">EB153</strain>
    </source>
</reference>
<keyword evidence="2" id="KW-1185">Reference proteome</keyword>
<proteinExistence type="predicted"/>
<evidence type="ECO:0000313" key="2">
    <source>
        <dbReference type="Proteomes" id="UP000269669"/>
    </source>
</evidence>
<organism evidence="1 2">
    <name type="scientific">Edaphobacter aggregans</name>
    <dbReference type="NCBI Taxonomy" id="570835"/>
    <lineage>
        <taxon>Bacteria</taxon>
        <taxon>Pseudomonadati</taxon>
        <taxon>Acidobacteriota</taxon>
        <taxon>Terriglobia</taxon>
        <taxon>Terriglobales</taxon>
        <taxon>Acidobacteriaceae</taxon>
        <taxon>Edaphobacter</taxon>
    </lineage>
</organism>